<keyword evidence="3 6" id="KW-0812">Transmembrane</keyword>
<evidence type="ECO:0000259" key="7">
    <source>
        <dbReference type="Pfam" id="PF00482"/>
    </source>
</evidence>
<evidence type="ECO:0000256" key="5">
    <source>
        <dbReference type="ARBA" id="ARBA00023136"/>
    </source>
</evidence>
<keyword evidence="2" id="KW-1003">Cell membrane</keyword>
<proteinExistence type="predicted"/>
<comment type="caution">
    <text evidence="8">The sequence shown here is derived from an EMBL/GenBank/DDBJ whole genome shotgun (WGS) entry which is preliminary data.</text>
</comment>
<name>A0A3A9WLB6_9ACTN</name>
<dbReference type="EMBL" id="RBDX01000006">
    <property type="protein sequence ID" value="RKN10254.1"/>
    <property type="molecule type" value="Genomic_DNA"/>
</dbReference>
<dbReference type="OrthoDB" id="4337966at2"/>
<keyword evidence="4 6" id="KW-1133">Transmembrane helix</keyword>
<evidence type="ECO:0000313" key="9">
    <source>
        <dbReference type="EMBL" id="RKN24595.1"/>
    </source>
</evidence>
<reference evidence="10 11" key="1">
    <citation type="submission" date="2018-09" db="EMBL/GenBank/DDBJ databases">
        <title>Streptomyces sp. nov. DS1-2, an endophytic actinomycete isolated from roots of Dendrobium scabrilingue.</title>
        <authorList>
            <person name="Kuncharoen N."/>
            <person name="Kudo T."/>
            <person name="Ohkuma M."/>
            <person name="Yuki M."/>
            <person name="Tanasupawat S."/>
        </authorList>
    </citation>
    <scope>NUCLEOTIDE SEQUENCE [LARGE SCALE GENOMIC DNA]</scope>
    <source>
        <strain evidence="8 11">AZ1-7</strain>
        <strain evidence="9 10">DS1-2</strain>
    </source>
</reference>
<evidence type="ECO:0000256" key="2">
    <source>
        <dbReference type="ARBA" id="ARBA00022475"/>
    </source>
</evidence>
<comment type="subcellular location">
    <subcellularLocation>
        <location evidence="1">Cell membrane</location>
        <topology evidence="1">Multi-pass membrane protein</topology>
    </subcellularLocation>
</comment>
<dbReference type="PANTHER" id="PTHR35007">
    <property type="entry name" value="INTEGRAL MEMBRANE PROTEIN-RELATED"/>
    <property type="match status" value="1"/>
</dbReference>
<evidence type="ECO:0000313" key="10">
    <source>
        <dbReference type="Proteomes" id="UP000268652"/>
    </source>
</evidence>
<dbReference type="AlphaFoldDB" id="A0A3A9WLB6"/>
<feature type="transmembrane region" description="Helical" evidence="6">
    <location>
        <begin position="279"/>
        <end position="302"/>
    </location>
</feature>
<evidence type="ECO:0000256" key="3">
    <source>
        <dbReference type="ARBA" id="ARBA00022692"/>
    </source>
</evidence>
<feature type="transmembrane region" description="Helical" evidence="6">
    <location>
        <begin position="253"/>
        <end position="273"/>
    </location>
</feature>
<dbReference type="Proteomes" id="UP000275024">
    <property type="component" value="Unassembled WGS sequence"/>
</dbReference>
<keyword evidence="10" id="KW-1185">Reference proteome</keyword>
<accession>A0A3A9WLB6</accession>
<evidence type="ECO:0000313" key="8">
    <source>
        <dbReference type="EMBL" id="RKN10254.1"/>
    </source>
</evidence>
<dbReference type="Proteomes" id="UP000268652">
    <property type="component" value="Unassembled WGS sequence"/>
</dbReference>
<dbReference type="GO" id="GO:0005886">
    <property type="term" value="C:plasma membrane"/>
    <property type="evidence" value="ECO:0007669"/>
    <property type="project" value="UniProtKB-SubCell"/>
</dbReference>
<feature type="domain" description="Type II secretion system protein GspF" evidence="7">
    <location>
        <begin position="145"/>
        <end position="265"/>
    </location>
</feature>
<gene>
    <name evidence="9" type="ORF">D7318_11555</name>
    <name evidence="8" type="ORF">D7319_10375</name>
</gene>
<evidence type="ECO:0000256" key="4">
    <source>
        <dbReference type="ARBA" id="ARBA00022989"/>
    </source>
</evidence>
<protein>
    <recommendedName>
        <fullName evidence="7">Type II secretion system protein GspF domain-containing protein</fullName>
    </recommendedName>
</protein>
<dbReference type="EMBL" id="RBDY01000006">
    <property type="protein sequence ID" value="RKN24595.1"/>
    <property type="molecule type" value="Genomic_DNA"/>
</dbReference>
<sequence length="314" mass="31727">MGARGIRARTRVGAARPAVRPARGRCAVTGQLPQFAVALCAGAGAWLLTGGPSRRRPRLLAAGGGAWEPPGPSLPLKRLVPRRLDAAETRVVLSCLAVGLLASAWGRSPLPLLAAALLAPLAVRRWRERGAQRAADGRRDEVIAFCAALAGEVRAGRPPAQAMTAVGTAGLGVPGGGAVAAARYGGDVPAALRAAGRRPGAEGLRGVAACWSVAVDGGASLAAGLERVAGALRAERDQQEELRAQLAGPRTTALLLGALPLFGLALGAAMGVSPLRVLLGTQAGLCCLALGAALEWAGVAWVRAITRAAERSAP</sequence>
<dbReference type="PANTHER" id="PTHR35007:SF4">
    <property type="entry name" value="CONSERVED TRANSMEMBRANE PROTEIN-RELATED"/>
    <property type="match status" value="1"/>
</dbReference>
<keyword evidence="5 6" id="KW-0472">Membrane</keyword>
<organism evidence="8 11">
    <name type="scientific">Streptomyces radicis</name>
    <dbReference type="NCBI Taxonomy" id="1750517"/>
    <lineage>
        <taxon>Bacteria</taxon>
        <taxon>Bacillati</taxon>
        <taxon>Actinomycetota</taxon>
        <taxon>Actinomycetes</taxon>
        <taxon>Kitasatosporales</taxon>
        <taxon>Streptomycetaceae</taxon>
        <taxon>Streptomyces</taxon>
    </lineage>
</organism>
<evidence type="ECO:0000256" key="1">
    <source>
        <dbReference type="ARBA" id="ARBA00004651"/>
    </source>
</evidence>
<evidence type="ECO:0000313" key="11">
    <source>
        <dbReference type="Proteomes" id="UP000275024"/>
    </source>
</evidence>
<dbReference type="InterPro" id="IPR018076">
    <property type="entry name" value="T2SS_GspF_dom"/>
</dbReference>
<evidence type="ECO:0000256" key="6">
    <source>
        <dbReference type="SAM" id="Phobius"/>
    </source>
</evidence>
<dbReference type="Pfam" id="PF00482">
    <property type="entry name" value="T2SSF"/>
    <property type="match status" value="1"/>
</dbReference>